<dbReference type="KEGG" id="hhy:Halhy_4830"/>
<evidence type="ECO:0000313" key="2">
    <source>
        <dbReference type="Proteomes" id="UP000008461"/>
    </source>
</evidence>
<dbReference type="HOGENOM" id="CLU_3252373_0_0_10"/>
<sequence length="42" mass="5116">MNRKKTQVYHFFLIVKQNTDQINNLSNRKILFLLHEKTSLLK</sequence>
<evidence type="ECO:0000313" key="1">
    <source>
        <dbReference type="EMBL" id="AEE52663.1"/>
    </source>
</evidence>
<dbReference type="STRING" id="760192.Halhy_4830"/>
<organism evidence="1 2">
    <name type="scientific">Haliscomenobacter hydrossis (strain ATCC 27775 / DSM 1100 / LMG 10767 / O)</name>
    <dbReference type="NCBI Taxonomy" id="760192"/>
    <lineage>
        <taxon>Bacteria</taxon>
        <taxon>Pseudomonadati</taxon>
        <taxon>Bacteroidota</taxon>
        <taxon>Saprospiria</taxon>
        <taxon>Saprospirales</taxon>
        <taxon>Haliscomenobacteraceae</taxon>
        <taxon>Haliscomenobacter</taxon>
    </lineage>
</organism>
<accession>F4KYX6</accession>
<proteinExistence type="predicted"/>
<gene>
    <name evidence="1" type="ordered locus">Halhy_4830</name>
</gene>
<name>F4KYX6_HALH1</name>
<dbReference type="EMBL" id="CP002691">
    <property type="protein sequence ID" value="AEE52663.1"/>
    <property type="molecule type" value="Genomic_DNA"/>
</dbReference>
<protein>
    <submittedName>
        <fullName evidence="1">Uncharacterized protein</fullName>
    </submittedName>
</protein>
<reference evidence="1 2" key="1">
    <citation type="journal article" date="2011" name="Stand. Genomic Sci.">
        <title>Complete genome sequence of Haliscomenobacter hydrossis type strain (O).</title>
        <authorList>
            <consortium name="US DOE Joint Genome Institute (JGI-PGF)"/>
            <person name="Daligault H."/>
            <person name="Lapidus A."/>
            <person name="Zeytun A."/>
            <person name="Nolan M."/>
            <person name="Lucas S."/>
            <person name="Del Rio T.G."/>
            <person name="Tice H."/>
            <person name="Cheng J.F."/>
            <person name="Tapia R."/>
            <person name="Han C."/>
            <person name="Goodwin L."/>
            <person name="Pitluck S."/>
            <person name="Liolios K."/>
            <person name="Pagani I."/>
            <person name="Ivanova N."/>
            <person name="Huntemann M."/>
            <person name="Mavromatis K."/>
            <person name="Mikhailova N."/>
            <person name="Pati A."/>
            <person name="Chen A."/>
            <person name="Palaniappan K."/>
            <person name="Land M."/>
            <person name="Hauser L."/>
            <person name="Brambilla E.M."/>
            <person name="Rohde M."/>
            <person name="Verbarg S."/>
            <person name="Goker M."/>
            <person name="Bristow J."/>
            <person name="Eisen J.A."/>
            <person name="Markowitz V."/>
            <person name="Hugenholtz P."/>
            <person name="Kyrpides N.C."/>
            <person name="Klenk H.P."/>
            <person name="Woyke T."/>
        </authorList>
    </citation>
    <scope>NUCLEOTIDE SEQUENCE [LARGE SCALE GENOMIC DNA]</scope>
    <source>
        <strain evidence="2">ATCC 27775 / DSM 1100 / LMG 10767 / O</strain>
    </source>
</reference>
<dbReference type="Proteomes" id="UP000008461">
    <property type="component" value="Chromosome"/>
</dbReference>
<dbReference type="AlphaFoldDB" id="F4KYX6"/>
<keyword evidence="2" id="KW-1185">Reference proteome</keyword>
<reference key="2">
    <citation type="submission" date="2011-04" db="EMBL/GenBank/DDBJ databases">
        <title>Complete sequence of chromosome of Haliscomenobacter hydrossis DSM 1100.</title>
        <authorList>
            <consortium name="US DOE Joint Genome Institute (JGI-PGF)"/>
            <person name="Lucas S."/>
            <person name="Han J."/>
            <person name="Lapidus A."/>
            <person name="Bruce D."/>
            <person name="Goodwin L."/>
            <person name="Pitluck S."/>
            <person name="Peters L."/>
            <person name="Kyrpides N."/>
            <person name="Mavromatis K."/>
            <person name="Ivanova N."/>
            <person name="Ovchinnikova G."/>
            <person name="Pagani I."/>
            <person name="Daligault H."/>
            <person name="Detter J.C."/>
            <person name="Han C."/>
            <person name="Land M."/>
            <person name="Hauser L."/>
            <person name="Markowitz V."/>
            <person name="Cheng J.-F."/>
            <person name="Hugenholtz P."/>
            <person name="Woyke T."/>
            <person name="Wu D."/>
            <person name="Verbarg S."/>
            <person name="Frueling A."/>
            <person name="Brambilla E."/>
            <person name="Klenk H.-P."/>
            <person name="Eisen J.A."/>
        </authorList>
    </citation>
    <scope>NUCLEOTIDE SEQUENCE</scope>
    <source>
        <strain>DSM 1100</strain>
    </source>
</reference>